<reference evidence="2" key="1">
    <citation type="submission" date="2020-08" db="EMBL/GenBank/DDBJ databases">
        <title>Plant Genome Project.</title>
        <authorList>
            <person name="Zhang R.-G."/>
        </authorList>
    </citation>
    <scope>NUCLEOTIDE SEQUENCE</scope>
    <source>
        <strain evidence="2">WSP0</strain>
        <tissue evidence="2">Leaf</tissue>
    </source>
</reference>
<proteinExistence type="predicted"/>
<protein>
    <submittedName>
        <fullName evidence="2">Uncharacterized protein</fullName>
    </submittedName>
</protein>
<evidence type="ECO:0000313" key="2">
    <source>
        <dbReference type="EMBL" id="KAG5555996.1"/>
    </source>
</evidence>
<evidence type="ECO:0000256" key="1">
    <source>
        <dbReference type="SAM" id="MobiDB-lite"/>
    </source>
</evidence>
<dbReference type="Proteomes" id="UP000823749">
    <property type="component" value="Chromosome 3"/>
</dbReference>
<sequence length="174" mass="19134">MEGWDSTTGKADGGTGGSEHREAEGHLMPVIACNMDSSEIFESRVEESVEAGELGKSEMGLMAHSNFLTKKAYLTEGVVDHDNGNGPVASLNSGKALGFLMNTTALSTSDSGKAQGIEEEVTCLMIARFSRRFTIISRYQLRNIDVGFDLKNMKLWLKVQSERLPYVFNKYDLI</sequence>
<dbReference type="EMBL" id="JACTNZ010000003">
    <property type="protein sequence ID" value="KAG5555996.1"/>
    <property type="molecule type" value="Genomic_DNA"/>
</dbReference>
<accession>A0AAV6KTU5</accession>
<feature type="region of interest" description="Disordered" evidence="1">
    <location>
        <begin position="1"/>
        <end position="24"/>
    </location>
</feature>
<organism evidence="2 3">
    <name type="scientific">Rhododendron griersonianum</name>
    <dbReference type="NCBI Taxonomy" id="479676"/>
    <lineage>
        <taxon>Eukaryota</taxon>
        <taxon>Viridiplantae</taxon>
        <taxon>Streptophyta</taxon>
        <taxon>Embryophyta</taxon>
        <taxon>Tracheophyta</taxon>
        <taxon>Spermatophyta</taxon>
        <taxon>Magnoliopsida</taxon>
        <taxon>eudicotyledons</taxon>
        <taxon>Gunneridae</taxon>
        <taxon>Pentapetalae</taxon>
        <taxon>asterids</taxon>
        <taxon>Ericales</taxon>
        <taxon>Ericaceae</taxon>
        <taxon>Ericoideae</taxon>
        <taxon>Rhodoreae</taxon>
        <taxon>Rhododendron</taxon>
    </lineage>
</organism>
<evidence type="ECO:0000313" key="3">
    <source>
        <dbReference type="Proteomes" id="UP000823749"/>
    </source>
</evidence>
<comment type="caution">
    <text evidence="2">The sequence shown here is derived from an EMBL/GenBank/DDBJ whole genome shotgun (WGS) entry which is preliminary data.</text>
</comment>
<keyword evidence="3" id="KW-1185">Reference proteome</keyword>
<dbReference type="AlphaFoldDB" id="A0AAV6KTU5"/>
<name>A0AAV6KTU5_9ERIC</name>
<gene>
    <name evidence="2" type="ORF">RHGRI_006584</name>
</gene>